<dbReference type="GO" id="GO:0000287">
    <property type="term" value="F:magnesium ion binding"/>
    <property type="evidence" value="ECO:0007669"/>
    <property type="project" value="TreeGrafter"/>
</dbReference>
<comment type="subcellular location">
    <subcellularLocation>
        <location evidence="1">Cell membrane</location>
        <topology evidence="1">Multi-pass membrane protein</topology>
    </subcellularLocation>
</comment>
<dbReference type="AlphaFoldDB" id="A0A0E2E1T8"/>
<accession>A0A0E2E1T8</accession>
<evidence type="ECO:0000256" key="11">
    <source>
        <dbReference type="ARBA" id="ARBA00045497"/>
    </source>
</evidence>
<dbReference type="RefSeq" id="WP_002670503.1">
    <property type="nucleotide sequence ID" value="NZ_CM001795.1"/>
</dbReference>
<dbReference type="InterPro" id="IPR045863">
    <property type="entry name" value="CorA_TM1_TM2"/>
</dbReference>
<proteinExistence type="inferred from homology"/>
<dbReference type="PANTHER" id="PTHR46494">
    <property type="entry name" value="CORA FAMILY METAL ION TRANSPORTER (EUROFUNG)"/>
    <property type="match status" value="1"/>
</dbReference>
<evidence type="ECO:0000256" key="1">
    <source>
        <dbReference type="ARBA" id="ARBA00004651"/>
    </source>
</evidence>
<evidence type="ECO:0000256" key="9">
    <source>
        <dbReference type="ARBA" id="ARBA00023136"/>
    </source>
</evidence>
<keyword evidence="8" id="KW-0406">Ion transport</keyword>
<keyword evidence="3" id="KW-0813">Transport</keyword>
<gene>
    <name evidence="13" type="ORF">HMPREF9726_02400</name>
</gene>
<evidence type="ECO:0000256" key="2">
    <source>
        <dbReference type="ARBA" id="ARBA00009765"/>
    </source>
</evidence>
<dbReference type="GO" id="GO:0005886">
    <property type="term" value="C:plasma membrane"/>
    <property type="evidence" value="ECO:0007669"/>
    <property type="project" value="UniProtKB-SubCell"/>
</dbReference>
<evidence type="ECO:0000256" key="7">
    <source>
        <dbReference type="ARBA" id="ARBA00022989"/>
    </source>
</evidence>
<dbReference type="PATRIC" id="fig|999432.5.peg.2495"/>
<keyword evidence="5 12" id="KW-0812">Transmembrane</keyword>
<dbReference type="FunFam" id="1.20.58.340:FF:000004">
    <property type="entry name" value="Magnesium transport protein CorA"/>
    <property type="match status" value="1"/>
</dbReference>
<dbReference type="InterPro" id="IPR002523">
    <property type="entry name" value="MgTranspt_CorA/ZnTranspt_ZntB"/>
</dbReference>
<evidence type="ECO:0000313" key="13">
    <source>
        <dbReference type="EMBL" id="EMB30715.1"/>
    </source>
</evidence>
<dbReference type="GO" id="GO:0015087">
    <property type="term" value="F:cobalt ion transmembrane transporter activity"/>
    <property type="evidence" value="ECO:0007669"/>
    <property type="project" value="TreeGrafter"/>
</dbReference>
<comment type="caution">
    <text evidence="13">The sequence shown here is derived from an EMBL/GenBank/DDBJ whole genome shotgun (WGS) entry which is preliminary data.</text>
</comment>
<comment type="catalytic activity">
    <reaction evidence="10">
        <text>Mg(2+)(in) = Mg(2+)(out)</text>
        <dbReference type="Rhea" id="RHEA:29827"/>
        <dbReference type="ChEBI" id="CHEBI:18420"/>
    </reaction>
</comment>
<evidence type="ECO:0000256" key="4">
    <source>
        <dbReference type="ARBA" id="ARBA00022475"/>
    </source>
</evidence>
<dbReference type="EMBL" id="AGDV01000021">
    <property type="protein sequence ID" value="EMB30715.1"/>
    <property type="molecule type" value="Genomic_DNA"/>
</dbReference>
<feature type="transmembrane region" description="Helical" evidence="12">
    <location>
        <begin position="252"/>
        <end position="272"/>
    </location>
</feature>
<dbReference type="SUPFAM" id="SSF143865">
    <property type="entry name" value="CorA soluble domain-like"/>
    <property type="match status" value="1"/>
</dbReference>
<comment type="similarity">
    <text evidence="2">Belongs to the CorA metal ion transporter (MIT) (TC 1.A.35) family.</text>
</comment>
<dbReference type="Pfam" id="PF01544">
    <property type="entry name" value="CorA"/>
    <property type="match status" value="1"/>
</dbReference>
<name>A0A0E2E1T8_TREDN</name>
<keyword evidence="9 12" id="KW-0472">Membrane</keyword>
<dbReference type="Gene3D" id="1.20.58.340">
    <property type="entry name" value="Magnesium transport protein CorA, transmembrane region"/>
    <property type="match status" value="2"/>
</dbReference>
<feature type="transmembrane region" description="Helical" evidence="12">
    <location>
        <begin position="284"/>
        <end position="304"/>
    </location>
</feature>
<dbReference type="PANTHER" id="PTHR46494:SF1">
    <property type="entry name" value="CORA FAMILY METAL ION TRANSPORTER (EUROFUNG)"/>
    <property type="match status" value="1"/>
</dbReference>
<dbReference type="Proteomes" id="UP000011705">
    <property type="component" value="Chromosome"/>
</dbReference>
<protein>
    <submittedName>
        <fullName evidence="13">Magnesium and cobalt transporter CorA</fullName>
    </submittedName>
</protein>
<dbReference type="GO" id="GO:0015095">
    <property type="term" value="F:magnesium ion transmembrane transporter activity"/>
    <property type="evidence" value="ECO:0007669"/>
    <property type="project" value="TreeGrafter"/>
</dbReference>
<evidence type="ECO:0000256" key="6">
    <source>
        <dbReference type="ARBA" id="ARBA00022842"/>
    </source>
</evidence>
<evidence type="ECO:0000256" key="8">
    <source>
        <dbReference type="ARBA" id="ARBA00023065"/>
    </source>
</evidence>
<sequence length="310" mass="36468">MFVKLDAELTPIDPRTEKITGPVAGYIRFKELIELQGLLGLDPLFIEQCSDFSQQNTLGVWEDYSFGVINIVEMENIFKDRDTIGLYISKNLFLAIEIIDKDYSAQKAFEAALQQTIVRERNIPRILNRFFKELIKSHAGVYYRFRKKISELEMRVWEKIEEDSNFESELSNINNELLTLFSYYDQLEDFCQELAENENEIFTEEELTIINLLSKRVERYGANIRILREYSNQLRESYQAQLDLHLNKIMKIFTVVTTIFLPLTLVVGWYGMNFTHMPELSWEYGYITVIILSIAIVVLGLCWFKKKKLI</sequence>
<comment type="function">
    <text evidence="11">Mediates influx of magnesium ions. Alternates between open and closed states. Activated by low cytoplasmic Mg(2+) levels. Inactive when cytoplasmic Mg(2+) levels are high.</text>
</comment>
<organism evidence="13">
    <name type="scientific">Treponema denticola H-22</name>
    <dbReference type="NCBI Taxonomy" id="999432"/>
    <lineage>
        <taxon>Bacteria</taxon>
        <taxon>Pseudomonadati</taxon>
        <taxon>Spirochaetota</taxon>
        <taxon>Spirochaetia</taxon>
        <taxon>Spirochaetales</taxon>
        <taxon>Treponemataceae</taxon>
        <taxon>Treponema</taxon>
    </lineage>
</organism>
<evidence type="ECO:0000256" key="12">
    <source>
        <dbReference type="SAM" id="Phobius"/>
    </source>
</evidence>
<dbReference type="CDD" id="cd12826">
    <property type="entry name" value="EcCorA_ZntB-like_u1"/>
    <property type="match status" value="1"/>
</dbReference>
<evidence type="ECO:0000256" key="5">
    <source>
        <dbReference type="ARBA" id="ARBA00022692"/>
    </source>
</evidence>
<dbReference type="SUPFAM" id="SSF144083">
    <property type="entry name" value="Magnesium transport protein CorA, transmembrane region"/>
    <property type="match status" value="1"/>
</dbReference>
<evidence type="ECO:0000256" key="3">
    <source>
        <dbReference type="ARBA" id="ARBA00022448"/>
    </source>
</evidence>
<keyword evidence="4" id="KW-1003">Cell membrane</keyword>
<dbReference type="GO" id="GO:0050897">
    <property type="term" value="F:cobalt ion binding"/>
    <property type="evidence" value="ECO:0007669"/>
    <property type="project" value="TreeGrafter"/>
</dbReference>
<dbReference type="InterPro" id="IPR045861">
    <property type="entry name" value="CorA_cytoplasmic_dom"/>
</dbReference>
<evidence type="ECO:0000256" key="10">
    <source>
        <dbReference type="ARBA" id="ARBA00034269"/>
    </source>
</evidence>
<reference evidence="13" key="1">
    <citation type="submission" date="2012-01" db="EMBL/GenBank/DDBJ databases">
        <title>The Genome Sequence of Treponema denticola H-22.</title>
        <authorList>
            <consortium name="The Broad Institute Genome Sequencing Platform"/>
            <person name="Earl A."/>
            <person name="Ward D."/>
            <person name="Feldgarden M."/>
            <person name="Gevers D."/>
            <person name="Blanton J.M."/>
            <person name="Fenno C.J."/>
            <person name="Baranova O.V."/>
            <person name="Mathney J."/>
            <person name="Dewhirst F.E."/>
            <person name="Izard J."/>
            <person name="Young S.K."/>
            <person name="Zeng Q."/>
            <person name="Gargeya S."/>
            <person name="Fitzgerald M."/>
            <person name="Haas B."/>
            <person name="Abouelleil A."/>
            <person name="Alvarado L."/>
            <person name="Arachchi H.M."/>
            <person name="Berlin A."/>
            <person name="Chapman S.B."/>
            <person name="Gearin G."/>
            <person name="Goldberg J."/>
            <person name="Griggs A."/>
            <person name="Gujja S."/>
            <person name="Hansen M."/>
            <person name="Heiman D."/>
            <person name="Howarth C."/>
            <person name="Larimer J."/>
            <person name="Lui A."/>
            <person name="MacDonald P.J.P."/>
            <person name="McCowen C."/>
            <person name="Montmayeur A."/>
            <person name="Murphy C."/>
            <person name="Neiman D."/>
            <person name="Pearson M."/>
            <person name="Priest M."/>
            <person name="Roberts A."/>
            <person name="Saif S."/>
            <person name="Shea T."/>
            <person name="Sisk P."/>
            <person name="Stolte C."/>
            <person name="Sykes S."/>
            <person name="Wortman J."/>
            <person name="Nusbaum C."/>
            <person name="Birren B."/>
        </authorList>
    </citation>
    <scope>NUCLEOTIDE SEQUENCE [LARGE SCALE GENOMIC DNA]</scope>
    <source>
        <strain evidence="13">H-22</strain>
    </source>
</reference>
<dbReference type="HOGENOM" id="CLU_007127_0_1_12"/>
<keyword evidence="7 12" id="KW-1133">Transmembrane helix</keyword>
<keyword evidence="6" id="KW-0460">Magnesium</keyword>